<feature type="transmembrane region" description="Helical" evidence="9">
    <location>
        <begin position="46"/>
        <end position="65"/>
    </location>
</feature>
<dbReference type="GO" id="GO:0000155">
    <property type="term" value="F:phosphorelay sensor kinase activity"/>
    <property type="evidence" value="ECO:0007669"/>
    <property type="project" value="InterPro"/>
</dbReference>
<feature type="transmembrane region" description="Helical" evidence="9">
    <location>
        <begin position="94"/>
        <end position="112"/>
    </location>
</feature>
<dbReference type="InterPro" id="IPR000014">
    <property type="entry name" value="PAS"/>
</dbReference>
<dbReference type="InterPro" id="IPR013656">
    <property type="entry name" value="PAS_4"/>
</dbReference>
<keyword evidence="12" id="KW-1185">Reference proteome</keyword>
<dbReference type="PRINTS" id="PR00344">
    <property type="entry name" value="BCTRLSENSOR"/>
</dbReference>
<evidence type="ECO:0000256" key="7">
    <source>
        <dbReference type="ARBA" id="ARBA00022840"/>
    </source>
</evidence>
<accession>A0A4V6RAX4</accession>
<keyword evidence="9" id="KW-0812">Transmembrane</keyword>
<dbReference type="InterPro" id="IPR004358">
    <property type="entry name" value="Sig_transdc_His_kin-like_C"/>
</dbReference>
<dbReference type="Gene3D" id="3.30.565.10">
    <property type="entry name" value="Histidine kinase-like ATPase, C-terminal domain"/>
    <property type="match status" value="1"/>
</dbReference>
<protein>
    <recommendedName>
        <fullName evidence="2">histidine kinase</fullName>
        <ecNumber evidence="2">2.7.13.3</ecNumber>
    </recommendedName>
</protein>
<evidence type="ECO:0000259" key="10">
    <source>
        <dbReference type="PROSITE" id="PS50109"/>
    </source>
</evidence>
<comment type="caution">
    <text evidence="11">The sequence shown here is derived from an EMBL/GenBank/DDBJ whole genome shotgun (WGS) entry which is preliminary data.</text>
</comment>
<feature type="domain" description="Histidine kinase" evidence="10">
    <location>
        <begin position="321"/>
        <end position="535"/>
    </location>
</feature>
<dbReference type="SMART" id="SM00387">
    <property type="entry name" value="HATPase_c"/>
    <property type="match status" value="1"/>
</dbReference>
<gene>
    <name evidence="11" type="ORF">E5A74_19845</name>
</gene>
<keyword evidence="7" id="KW-0067">ATP-binding</keyword>
<keyword evidence="4" id="KW-0808">Transferase</keyword>
<feature type="transmembrane region" description="Helical" evidence="9">
    <location>
        <begin position="71"/>
        <end position="87"/>
    </location>
</feature>
<evidence type="ECO:0000256" key="6">
    <source>
        <dbReference type="ARBA" id="ARBA00022777"/>
    </source>
</evidence>
<evidence type="ECO:0000256" key="2">
    <source>
        <dbReference type="ARBA" id="ARBA00012438"/>
    </source>
</evidence>
<keyword evidence="3" id="KW-0597">Phosphoprotein</keyword>
<dbReference type="AlphaFoldDB" id="A0A4V6RAX4"/>
<dbReference type="PANTHER" id="PTHR43065">
    <property type="entry name" value="SENSOR HISTIDINE KINASE"/>
    <property type="match status" value="1"/>
</dbReference>
<dbReference type="PANTHER" id="PTHR43065:SF10">
    <property type="entry name" value="PEROXIDE STRESS-ACTIVATED HISTIDINE KINASE MAK3"/>
    <property type="match status" value="1"/>
</dbReference>
<dbReference type="Pfam" id="PF02518">
    <property type="entry name" value="HATPase_c"/>
    <property type="match status" value="1"/>
</dbReference>
<dbReference type="InterPro" id="IPR003661">
    <property type="entry name" value="HisK_dim/P_dom"/>
</dbReference>
<dbReference type="SUPFAM" id="SSF55874">
    <property type="entry name" value="ATPase domain of HSP90 chaperone/DNA topoisomerase II/histidine kinase"/>
    <property type="match status" value="1"/>
</dbReference>
<dbReference type="Gene3D" id="3.30.450.20">
    <property type="entry name" value="PAS domain"/>
    <property type="match status" value="1"/>
</dbReference>
<sequence length="540" mass="57056">MLISSGRRALMLPSQTPSSSLAPFRTSWIGGLRETMMRDDATGKRLATQVHGAAALALALAIFALDVLSPLQGAVAVLYTIVVVMAARSHDRALMMVVGIAVFAMAITGYFISHSGEPLGSPAARLGVSLTAIGITTLLSLRNQAAAERHRLSEERYRTIFNAAGLPIWEGDWSTAHALLQSGQPASPETIEHIARTATIRAANNEAARLFGLPDASALVGGTIVAHHTPAAEATLGRILTALARGDTTIEEETQFLTASGEIADVVLRVTLPPGSDGWKRVLVMALDLTERNRAQARLAQSQAELTHVSRVTTLGQLAASIAHEVNQPLSAIITYAKSGTRWLAREAPDALEVADCLDQIAANGTRAAAVIARIRDLARKADPQRDLVELGSLIDETVALLRRALQTHEVAIRVTIADALPLVHGDRVQLQQVLMNLMLNAEQAMAESPADARELCIDADTDGEGVRLRVSDCGSGIAGDPESLFAPFFTTKSAGLGMGLSICRSIIEQHGGTLGAANNPGRGATFGFYLPAVGEKEAA</sequence>
<evidence type="ECO:0000256" key="3">
    <source>
        <dbReference type="ARBA" id="ARBA00022553"/>
    </source>
</evidence>
<evidence type="ECO:0000313" key="11">
    <source>
        <dbReference type="EMBL" id="TGX37602.1"/>
    </source>
</evidence>
<keyword evidence="6" id="KW-0418">Kinase</keyword>
<keyword evidence="9" id="KW-0472">Membrane</keyword>
<dbReference type="SUPFAM" id="SSF47384">
    <property type="entry name" value="Homodimeric domain of signal transducing histidine kinase"/>
    <property type="match status" value="1"/>
</dbReference>
<evidence type="ECO:0000256" key="4">
    <source>
        <dbReference type="ARBA" id="ARBA00022679"/>
    </source>
</evidence>
<evidence type="ECO:0000256" key="1">
    <source>
        <dbReference type="ARBA" id="ARBA00000085"/>
    </source>
</evidence>
<dbReference type="EC" id="2.7.13.3" evidence="2"/>
<dbReference type="GO" id="GO:0005524">
    <property type="term" value="F:ATP binding"/>
    <property type="evidence" value="ECO:0007669"/>
    <property type="project" value="UniProtKB-KW"/>
</dbReference>
<dbReference type="SMART" id="SM00388">
    <property type="entry name" value="HisKA"/>
    <property type="match status" value="1"/>
</dbReference>
<dbReference type="InterPro" id="IPR005467">
    <property type="entry name" value="His_kinase_dom"/>
</dbReference>
<evidence type="ECO:0000256" key="5">
    <source>
        <dbReference type="ARBA" id="ARBA00022741"/>
    </source>
</evidence>
<evidence type="ECO:0000256" key="8">
    <source>
        <dbReference type="ARBA" id="ARBA00023012"/>
    </source>
</evidence>
<dbReference type="Pfam" id="PF08448">
    <property type="entry name" value="PAS_4"/>
    <property type="match status" value="1"/>
</dbReference>
<keyword evidence="9" id="KW-1133">Transmembrane helix</keyword>
<dbReference type="InterPro" id="IPR035965">
    <property type="entry name" value="PAS-like_dom_sf"/>
</dbReference>
<dbReference type="PROSITE" id="PS50109">
    <property type="entry name" value="HIS_KIN"/>
    <property type="match status" value="1"/>
</dbReference>
<evidence type="ECO:0000256" key="9">
    <source>
        <dbReference type="SAM" id="Phobius"/>
    </source>
</evidence>
<comment type="catalytic activity">
    <reaction evidence="1">
        <text>ATP + protein L-histidine = ADP + protein N-phospho-L-histidine.</text>
        <dbReference type="EC" id="2.7.13.3"/>
    </reaction>
</comment>
<dbReference type="CDD" id="cd00082">
    <property type="entry name" value="HisKA"/>
    <property type="match status" value="1"/>
</dbReference>
<evidence type="ECO:0000313" key="12">
    <source>
        <dbReference type="Proteomes" id="UP000309848"/>
    </source>
</evidence>
<dbReference type="NCBIfam" id="TIGR00229">
    <property type="entry name" value="sensory_box"/>
    <property type="match status" value="1"/>
</dbReference>
<dbReference type="Gene3D" id="1.10.287.130">
    <property type="match status" value="1"/>
</dbReference>
<dbReference type="OrthoDB" id="9789238at2"/>
<dbReference type="Proteomes" id="UP000309848">
    <property type="component" value="Unassembled WGS sequence"/>
</dbReference>
<dbReference type="InterPro" id="IPR036097">
    <property type="entry name" value="HisK_dim/P_sf"/>
</dbReference>
<name>A0A4V6RAX4_9SPHN</name>
<dbReference type="EMBL" id="SRXU01000012">
    <property type="protein sequence ID" value="TGX37602.1"/>
    <property type="molecule type" value="Genomic_DNA"/>
</dbReference>
<keyword evidence="5" id="KW-0547">Nucleotide-binding</keyword>
<reference evidence="11 12" key="1">
    <citation type="submission" date="2019-04" db="EMBL/GenBank/DDBJ databases">
        <title>Sphingomonas psychrotolerans sp. nov., isolated from soil in the Tianshan Mountains, Xinjiang, China.</title>
        <authorList>
            <person name="Luo Y."/>
            <person name="Sheng H."/>
        </authorList>
    </citation>
    <scope>NUCLEOTIDE SEQUENCE [LARGE SCALE GENOMIC DNA]</scope>
    <source>
        <strain evidence="11 12">KIS18-15</strain>
    </source>
</reference>
<dbReference type="InterPro" id="IPR036890">
    <property type="entry name" value="HATPase_C_sf"/>
</dbReference>
<dbReference type="Pfam" id="PF00512">
    <property type="entry name" value="HisKA"/>
    <property type="match status" value="1"/>
</dbReference>
<organism evidence="11 12">
    <name type="scientific">Sphingomonas naasensis</name>
    <dbReference type="NCBI Taxonomy" id="1344951"/>
    <lineage>
        <taxon>Bacteria</taxon>
        <taxon>Pseudomonadati</taxon>
        <taxon>Pseudomonadota</taxon>
        <taxon>Alphaproteobacteria</taxon>
        <taxon>Sphingomonadales</taxon>
        <taxon>Sphingomonadaceae</taxon>
        <taxon>Sphingomonas</taxon>
    </lineage>
</organism>
<dbReference type="SUPFAM" id="SSF55785">
    <property type="entry name" value="PYP-like sensor domain (PAS domain)"/>
    <property type="match status" value="1"/>
</dbReference>
<dbReference type="InterPro" id="IPR003594">
    <property type="entry name" value="HATPase_dom"/>
</dbReference>
<proteinExistence type="predicted"/>
<keyword evidence="8" id="KW-0902">Two-component regulatory system</keyword>